<organism evidence="8 9">
    <name type="scientific">Pseudomonas batumici</name>
    <dbReference type="NCBI Taxonomy" id="226910"/>
    <lineage>
        <taxon>Bacteria</taxon>
        <taxon>Pseudomonadati</taxon>
        <taxon>Pseudomonadota</taxon>
        <taxon>Gammaproteobacteria</taxon>
        <taxon>Pseudomonadales</taxon>
        <taxon>Pseudomonadaceae</taxon>
        <taxon>Pseudomonas</taxon>
    </lineage>
</organism>
<dbReference type="Pfam" id="PF07681">
    <property type="entry name" value="DoxX"/>
    <property type="match status" value="1"/>
</dbReference>
<dbReference type="PANTHER" id="PTHR33452:SF1">
    <property type="entry name" value="INNER MEMBRANE PROTEIN YPHA-RELATED"/>
    <property type="match status" value="1"/>
</dbReference>
<dbReference type="InterPro" id="IPR032808">
    <property type="entry name" value="DoxX"/>
</dbReference>
<dbReference type="OrthoDB" id="9792760at2"/>
<accession>A0A0C2I714</accession>
<evidence type="ECO:0000256" key="7">
    <source>
        <dbReference type="SAM" id="Phobius"/>
    </source>
</evidence>
<keyword evidence="4 7" id="KW-0812">Transmembrane</keyword>
<dbReference type="EMBL" id="JXDG01000047">
    <property type="protein sequence ID" value="KIH82645.1"/>
    <property type="molecule type" value="Genomic_DNA"/>
</dbReference>
<dbReference type="AlphaFoldDB" id="A0A0C2I714"/>
<dbReference type="Proteomes" id="UP000031535">
    <property type="component" value="Unassembled WGS sequence"/>
</dbReference>
<name>A0A0C2I714_9PSED</name>
<reference evidence="8 9" key="1">
    <citation type="submission" date="2015-01" db="EMBL/GenBank/DDBJ databases">
        <title>Complete genome of Pseudomonas batumici UCM B-321 producer of the batumin antibiotic with strong antistaphilococcal and potential anticancer activity.</title>
        <authorList>
            <person name="Klochko V.V."/>
            <person name="Zelena L.B."/>
            <person name="Elena K.A."/>
            <person name="Reva O.N."/>
        </authorList>
    </citation>
    <scope>NUCLEOTIDE SEQUENCE [LARGE SCALE GENOMIC DNA]</scope>
    <source>
        <strain evidence="8 9">UCM B-321</strain>
    </source>
</reference>
<dbReference type="PANTHER" id="PTHR33452">
    <property type="entry name" value="OXIDOREDUCTASE CATD-RELATED"/>
    <property type="match status" value="1"/>
</dbReference>
<keyword evidence="3" id="KW-1003">Cell membrane</keyword>
<evidence type="ECO:0000256" key="5">
    <source>
        <dbReference type="ARBA" id="ARBA00022989"/>
    </source>
</evidence>
<feature type="transmembrane region" description="Helical" evidence="7">
    <location>
        <begin position="114"/>
        <end position="135"/>
    </location>
</feature>
<proteinExistence type="inferred from homology"/>
<sequence length="146" mass="15099">MSNTTNANSALHTQPDSIGASGAIALAGRILLAAIFLLSGISKIANPAGMIGYIESVGLPLPQLALIAAIVVEVGGSLLLILGYRTRPVALIMALFSVVTALAFHNHLGDQNQFIHFFKNIAIAGGLLQVVAFGGGRLSLDARRKA</sequence>
<feature type="transmembrane region" description="Helical" evidence="7">
    <location>
        <begin position="89"/>
        <end position="108"/>
    </location>
</feature>
<evidence type="ECO:0000313" key="8">
    <source>
        <dbReference type="EMBL" id="KIH82645.1"/>
    </source>
</evidence>
<comment type="similarity">
    <text evidence="2">Belongs to the DoxX family.</text>
</comment>
<feature type="transmembrane region" description="Helical" evidence="7">
    <location>
        <begin position="20"/>
        <end position="41"/>
    </location>
</feature>
<dbReference type="GO" id="GO:0005886">
    <property type="term" value="C:plasma membrane"/>
    <property type="evidence" value="ECO:0007669"/>
    <property type="project" value="UniProtKB-SubCell"/>
</dbReference>
<keyword evidence="5 7" id="KW-1133">Transmembrane helix</keyword>
<evidence type="ECO:0000256" key="3">
    <source>
        <dbReference type="ARBA" id="ARBA00022475"/>
    </source>
</evidence>
<evidence type="ECO:0000313" key="9">
    <source>
        <dbReference type="Proteomes" id="UP000031535"/>
    </source>
</evidence>
<dbReference type="RefSeq" id="WP_040069503.1">
    <property type="nucleotide sequence ID" value="NZ_JXDG01000047.1"/>
</dbReference>
<keyword evidence="9" id="KW-1185">Reference proteome</keyword>
<comment type="subcellular location">
    <subcellularLocation>
        <location evidence="1">Cell membrane</location>
        <topology evidence="1">Multi-pass membrane protein</topology>
    </subcellularLocation>
</comment>
<gene>
    <name evidence="8" type="ORF">UCMB321_3643</name>
</gene>
<keyword evidence="6 7" id="KW-0472">Membrane</keyword>
<comment type="caution">
    <text evidence="8">The sequence shown here is derived from an EMBL/GenBank/DDBJ whole genome shotgun (WGS) entry which is preliminary data.</text>
</comment>
<evidence type="ECO:0000256" key="4">
    <source>
        <dbReference type="ARBA" id="ARBA00022692"/>
    </source>
</evidence>
<evidence type="ECO:0000256" key="1">
    <source>
        <dbReference type="ARBA" id="ARBA00004651"/>
    </source>
</evidence>
<evidence type="ECO:0000256" key="2">
    <source>
        <dbReference type="ARBA" id="ARBA00006679"/>
    </source>
</evidence>
<dbReference type="InterPro" id="IPR051907">
    <property type="entry name" value="DoxX-like_oxidoreductase"/>
</dbReference>
<protein>
    <submittedName>
        <fullName evidence="8">Putative membrane protein</fullName>
    </submittedName>
</protein>
<evidence type="ECO:0000256" key="6">
    <source>
        <dbReference type="ARBA" id="ARBA00023136"/>
    </source>
</evidence>
<dbReference type="STRING" id="226910.UCMB321_3643"/>
<dbReference type="PATRIC" id="fig|226910.6.peg.3635"/>
<feature type="transmembrane region" description="Helical" evidence="7">
    <location>
        <begin position="61"/>
        <end position="82"/>
    </location>
</feature>